<comment type="caution">
    <text evidence="2">The sequence shown here is derived from an EMBL/GenBank/DDBJ whole genome shotgun (WGS) entry which is preliminary data.</text>
</comment>
<dbReference type="OrthoDB" id="674604at2759"/>
<dbReference type="Pfam" id="PF06985">
    <property type="entry name" value="HET"/>
    <property type="match status" value="1"/>
</dbReference>
<protein>
    <recommendedName>
        <fullName evidence="1">Heterokaryon incompatibility domain-containing protein</fullName>
    </recommendedName>
</protein>
<feature type="domain" description="Heterokaryon incompatibility" evidence="1">
    <location>
        <begin position="74"/>
        <end position="162"/>
    </location>
</feature>
<name>A0A9P5YPT3_9AGAR</name>
<organism evidence="2 3">
    <name type="scientific">Pholiota conissans</name>
    <dbReference type="NCBI Taxonomy" id="109636"/>
    <lineage>
        <taxon>Eukaryota</taxon>
        <taxon>Fungi</taxon>
        <taxon>Dikarya</taxon>
        <taxon>Basidiomycota</taxon>
        <taxon>Agaricomycotina</taxon>
        <taxon>Agaricomycetes</taxon>
        <taxon>Agaricomycetidae</taxon>
        <taxon>Agaricales</taxon>
        <taxon>Agaricineae</taxon>
        <taxon>Strophariaceae</taxon>
        <taxon>Pholiota</taxon>
    </lineage>
</organism>
<gene>
    <name evidence="2" type="ORF">BDN70DRAFT_843725</name>
</gene>
<dbReference type="Proteomes" id="UP000807469">
    <property type="component" value="Unassembled WGS sequence"/>
</dbReference>
<keyword evidence="3" id="KW-1185">Reference proteome</keyword>
<sequence length="510" mass="58593">MAIMRTNIFNDFPICLLAFNEKGSEIELIERNETWRRICIRMKRDFSTKFDFQTAELGGEEEAIQEFNSSCSKFAILSHTWIQDTPGEVTYADWKPTKVDKSSRGYQKLANFCRVAAIDYGVTLGWMDTICINKESSSELDESIRSMFKWYSYAEVCVTHLADIMTVDNMRHDTWFTRGWTLQELLAPSYTKFYNAEWKKIHSHWKGDLEDEDILREIQAATTIVKDELTMNLLDIPISRRMQWAANRRVTRAEDTAYSLMGIFGVSISTAYGEGPQLAFIRLIKEIIASKHDTLDIMNFGYGNKYPSEKSAERSGRITASSLVPLSPKQFLWSKPILWQRSTTPITLTHLGLHVSVLLIPGISITNLPDESRPIGRYFGTITENFLNPNNDITSGTFSLLESCIYEKPISSTIRREAVLFFAVFNFYETATTVEIAPRDSLCYAKALIPVELHLSFDLEDILSDTSKLRMLYTPQPTFFTLQSVNEESYFIIPKPDLEKHGMFLRTMYL</sequence>
<dbReference type="InterPro" id="IPR010730">
    <property type="entry name" value="HET"/>
</dbReference>
<evidence type="ECO:0000259" key="1">
    <source>
        <dbReference type="Pfam" id="PF06985"/>
    </source>
</evidence>
<dbReference type="EMBL" id="MU155459">
    <property type="protein sequence ID" value="KAF9473239.1"/>
    <property type="molecule type" value="Genomic_DNA"/>
</dbReference>
<reference evidence="2" key="1">
    <citation type="submission" date="2020-11" db="EMBL/GenBank/DDBJ databases">
        <authorList>
            <consortium name="DOE Joint Genome Institute"/>
            <person name="Ahrendt S."/>
            <person name="Riley R."/>
            <person name="Andreopoulos W."/>
            <person name="Labutti K."/>
            <person name="Pangilinan J."/>
            <person name="Ruiz-Duenas F.J."/>
            <person name="Barrasa J.M."/>
            <person name="Sanchez-Garcia M."/>
            <person name="Camarero S."/>
            <person name="Miyauchi S."/>
            <person name="Serrano A."/>
            <person name="Linde D."/>
            <person name="Babiker R."/>
            <person name="Drula E."/>
            <person name="Ayuso-Fernandez I."/>
            <person name="Pacheco R."/>
            <person name="Padilla G."/>
            <person name="Ferreira P."/>
            <person name="Barriuso J."/>
            <person name="Kellner H."/>
            <person name="Castanera R."/>
            <person name="Alfaro M."/>
            <person name="Ramirez L."/>
            <person name="Pisabarro A.G."/>
            <person name="Kuo A."/>
            <person name="Tritt A."/>
            <person name="Lipzen A."/>
            <person name="He G."/>
            <person name="Yan M."/>
            <person name="Ng V."/>
            <person name="Cullen D."/>
            <person name="Martin F."/>
            <person name="Rosso M.-N."/>
            <person name="Henrissat B."/>
            <person name="Hibbett D."/>
            <person name="Martinez A.T."/>
            <person name="Grigoriev I.V."/>
        </authorList>
    </citation>
    <scope>NUCLEOTIDE SEQUENCE</scope>
    <source>
        <strain evidence="2">CIRM-BRFM 674</strain>
    </source>
</reference>
<accession>A0A9P5YPT3</accession>
<evidence type="ECO:0000313" key="3">
    <source>
        <dbReference type="Proteomes" id="UP000807469"/>
    </source>
</evidence>
<dbReference type="PANTHER" id="PTHR10622">
    <property type="entry name" value="HET DOMAIN-CONTAINING PROTEIN"/>
    <property type="match status" value="1"/>
</dbReference>
<evidence type="ECO:0000313" key="2">
    <source>
        <dbReference type="EMBL" id="KAF9473239.1"/>
    </source>
</evidence>
<dbReference type="PANTHER" id="PTHR10622:SF10">
    <property type="entry name" value="HET DOMAIN-CONTAINING PROTEIN"/>
    <property type="match status" value="1"/>
</dbReference>
<dbReference type="AlphaFoldDB" id="A0A9P5YPT3"/>
<proteinExistence type="predicted"/>